<evidence type="ECO:0000313" key="2">
    <source>
        <dbReference type="EMBL" id="OIQ70096.1"/>
    </source>
</evidence>
<organism evidence="2">
    <name type="scientific">mine drainage metagenome</name>
    <dbReference type="NCBI Taxonomy" id="410659"/>
    <lineage>
        <taxon>unclassified sequences</taxon>
        <taxon>metagenomes</taxon>
        <taxon>ecological metagenomes</taxon>
    </lineage>
</organism>
<proteinExistence type="predicted"/>
<sequence length="104" mass="10770">MQAQTATDVSCSHSYCGPSSSTYSSAPRNPAIAIRPNQSKRSSNPKFGRSKSTSASTPTVMPMPGTTLMKKSQCHDIASVMNPPTVGPMVGASVATNPIIGPTM</sequence>
<name>A0A1J5PH47_9ZZZZ</name>
<gene>
    <name evidence="2" type="ORF">GALL_482980</name>
</gene>
<dbReference type="EMBL" id="MLJW01004368">
    <property type="protein sequence ID" value="OIQ70096.1"/>
    <property type="molecule type" value="Genomic_DNA"/>
</dbReference>
<comment type="caution">
    <text evidence="2">The sequence shown here is derived from an EMBL/GenBank/DDBJ whole genome shotgun (WGS) entry which is preliminary data.</text>
</comment>
<feature type="compositionally biased region" description="Low complexity" evidence="1">
    <location>
        <begin position="10"/>
        <end position="25"/>
    </location>
</feature>
<accession>A0A1J5PH47</accession>
<feature type="compositionally biased region" description="Polar residues" evidence="1">
    <location>
        <begin position="36"/>
        <end position="59"/>
    </location>
</feature>
<dbReference type="AlphaFoldDB" id="A0A1J5PH47"/>
<feature type="region of interest" description="Disordered" evidence="1">
    <location>
        <begin position="1"/>
        <end position="68"/>
    </location>
</feature>
<reference evidence="2" key="1">
    <citation type="submission" date="2016-10" db="EMBL/GenBank/DDBJ databases">
        <title>Sequence of Gallionella enrichment culture.</title>
        <authorList>
            <person name="Poehlein A."/>
            <person name="Muehling M."/>
            <person name="Daniel R."/>
        </authorList>
    </citation>
    <scope>NUCLEOTIDE SEQUENCE</scope>
</reference>
<feature type="region of interest" description="Disordered" evidence="1">
    <location>
        <begin position="83"/>
        <end position="104"/>
    </location>
</feature>
<evidence type="ECO:0000256" key="1">
    <source>
        <dbReference type="SAM" id="MobiDB-lite"/>
    </source>
</evidence>
<protein>
    <submittedName>
        <fullName evidence="2">Uncharacterized protein</fullName>
    </submittedName>
</protein>